<dbReference type="Proteomes" id="UP000230551">
    <property type="component" value="Unassembled WGS sequence"/>
</dbReference>
<dbReference type="EMBL" id="PDCN02000005">
    <property type="protein sequence ID" value="PIB76251.1"/>
    <property type="molecule type" value="Genomic_DNA"/>
</dbReference>
<dbReference type="RefSeq" id="WP_090587068.1">
    <property type="nucleotide sequence ID" value="NZ_CP104302.1"/>
</dbReference>
<evidence type="ECO:0000313" key="2">
    <source>
        <dbReference type="Proteomes" id="UP000230551"/>
    </source>
</evidence>
<organism evidence="1 2">
    <name type="scientific">Mycolicibacterium brumae</name>
    <dbReference type="NCBI Taxonomy" id="85968"/>
    <lineage>
        <taxon>Bacteria</taxon>
        <taxon>Bacillati</taxon>
        <taxon>Actinomycetota</taxon>
        <taxon>Actinomycetes</taxon>
        <taxon>Mycobacteriales</taxon>
        <taxon>Mycobacteriaceae</taxon>
        <taxon>Mycolicibacterium</taxon>
    </lineage>
</organism>
<evidence type="ECO:0000313" key="1">
    <source>
        <dbReference type="EMBL" id="PIB76251.1"/>
    </source>
</evidence>
<gene>
    <name evidence="1" type="ORF">CQY22_005880</name>
</gene>
<comment type="caution">
    <text evidence="1">The sequence shown here is derived from an EMBL/GenBank/DDBJ whole genome shotgun (WGS) entry which is preliminary data.</text>
</comment>
<dbReference type="AlphaFoldDB" id="A0A2G5PD43"/>
<protein>
    <submittedName>
        <fullName evidence="1">Uncharacterized protein</fullName>
    </submittedName>
</protein>
<sequence>MSRRVIFPDPQIWTRKENTMTNPDHVQPRDIRLAAVLIKHHLTSNTAGQVEVIRETVDTDRATALLAAVLDLHAQFVTQTRNQVGLDFFAEGIHALGEFDPVDEIGQDLLNAIAVVEGHGTGDIAAINEVLTKVRAQGRGTQLMINILDVFDHALPELSSHAGIRWLDATVAEILSSGRETGQ</sequence>
<reference evidence="1 2" key="1">
    <citation type="journal article" date="2017" name="Infect. Genet. Evol.">
        <title>The new phylogeny of the genus Mycobacterium: The old and the news.</title>
        <authorList>
            <person name="Tortoli E."/>
            <person name="Fedrizzi T."/>
            <person name="Meehan C.J."/>
            <person name="Trovato A."/>
            <person name="Grottola A."/>
            <person name="Giacobazzi E."/>
            <person name="Serpini G.F."/>
            <person name="Tagliazucchi S."/>
            <person name="Fabio A."/>
            <person name="Bettua C."/>
            <person name="Bertorelli R."/>
            <person name="Frascaro F."/>
            <person name="De Sanctis V."/>
            <person name="Pecorari M."/>
            <person name="Jousson O."/>
            <person name="Segata N."/>
            <person name="Cirillo D.M."/>
        </authorList>
    </citation>
    <scope>NUCLEOTIDE SEQUENCE [LARGE SCALE GENOMIC DNA]</scope>
    <source>
        <strain evidence="1 2">CIP1034565</strain>
    </source>
</reference>
<accession>A0A2G5PD43</accession>
<dbReference type="STRING" id="85968.GCA_900073015_01063"/>
<proteinExistence type="predicted"/>
<name>A0A2G5PD43_9MYCO</name>
<keyword evidence="2" id="KW-1185">Reference proteome</keyword>